<dbReference type="OMA" id="PKRKADH"/>
<reference evidence="3" key="1">
    <citation type="journal article" date="2010" name="Nat. Biotechnol.">
        <title>Draft genome sequence of the oilseed species Ricinus communis.</title>
        <authorList>
            <person name="Chan A.P."/>
            <person name="Crabtree J."/>
            <person name="Zhao Q."/>
            <person name="Lorenzi H."/>
            <person name="Orvis J."/>
            <person name="Puiu D."/>
            <person name="Melake-Berhan A."/>
            <person name="Jones K.M."/>
            <person name="Redman J."/>
            <person name="Chen G."/>
            <person name="Cahoon E.B."/>
            <person name="Gedil M."/>
            <person name="Stanke M."/>
            <person name="Haas B.J."/>
            <person name="Wortman J.R."/>
            <person name="Fraser-Liggett C.M."/>
            <person name="Ravel J."/>
            <person name="Rabinowicz P.D."/>
        </authorList>
    </citation>
    <scope>NUCLEOTIDE SEQUENCE [LARGE SCALE GENOMIC DNA]</scope>
    <source>
        <strain evidence="3">cv. Hale</strain>
    </source>
</reference>
<dbReference type="KEGG" id="rcu:8259694"/>
<dbReference type="Pfam" id="PF22656">
    <property type="entry name" value="At5g48480-like_N"/>
    <property type="match status" value="1"/>
</dbReference>
<protein>
    <recommendedName>
        <fullName evidence="1">VOC domain-containing protein</fullName>
    </recommendedName>
</protein>
<dbReference type="SUPFAM" id="SSF54593">
    <property type="entry name" value="Glyoxalase/Bleomycin resistance protein/Dihydroxybiphenyl dioxygenase"/>
    <property type="match status" value="1"/>
</dbReference>
<dbReference type="FunCoup" id="B9SMN6">
    <property type="interactions" value="68"/>
</dbReference>
<keyword evidence="3" id="KW-1185">Reference proteome</keyword>
<gene>
    <name evidence="2" type="ORF">RCOM_1626740</name>
</gene>
<organism evidence="2 3">
    <name type="scientific">Ricinus communis</name>
    <name type="common">Castor bean</name>
    <dbReference type="NCBI Taxonomy" id="3988"/>
    <lineage>
        <taxon>Eukaryota</taxon>
        <taxon>Viridiplantae</taxon>
        <taxon>Streptophyta</taxon>
        <taxon>Embryophyta</taxon>
        <taxon>Tracheophyta</taxon>
        <taxon>Spermatophyta</taxon>
        <taxon>Magnoliopsida</taxon>
        <taxon>eudicotyledons</taxon>
        <taxon>Gunneridae</taxon>
        <taxon>Pentapetalae</taxon>
        <taxon>rosids</taxon>
        <taxon>fabids</taxon>
        <taxon>Malpighiales</taxon>
        <taxon>Euphorbiaceae</taxon>
        <taxon>Acalyphoideae</taxon>
        <taxon>Acalypheae</taxon>
        <taxon>Ricinus</taxon>
    </lineage>
</organism>
<proteinExistence type="predicted"/>
<dbReference type="InterPro" id="IPR029068">
    <property type="entry name" value="Glyas_Bleomycin-R_OHBP_Dase"/>
</dbReference>
<dbReference type="Proteomes" id="UP000008311">
    <property type="component" value="Unassembled WGS sequence"/>
</dbReference>
<name>B9SMN6_RICCO</name>
<accession>B9SMN6</accession>
<dbReference type="OrthoDB" id="2013034at2759"/>
<dbReference type="InParanoid" id="B9SMN6"/>
<dbReference type="InterPro" id="IPR037523">
    <property type="entry name" value="VOC_core"/>
</dbReference>
<dbReference type="Gene3D" id="3.10.180.10">
    <property type="entry name" value="2,3-Dihydroxybiphenyl 1,2-Dioxygenase, domain 1"/>
    <property type="match status" value="1"/>
</dbReference>
<dbReference type="PROSITE" id="PS51819">
    <property type="entry name" value="VOC"/>
    <property type="match status" value="1"/>
</dbReference>
<sequence>MAQQDGQNGDSAKAAAAVTFTAVNPQLLVEAPRANEAVQFYKVAFGAVETGRTTQPKRKAEQELPHIISAQLQLAGSTIIVSDLSDDSAPEKSLASGISLVLVTEDVEAAIAKAVAAGAVAEGEIVEGDGAYYGGAERVGKVKDPYGFVWVIASLAKKSTADVEA</sequence>
<dbReference type="EMBL" id="EQ974037">
    <property type="protein sequence ID" value="EEF35099.1"/>
    <property type="molecule type" value="Genomic_DNA"/>
</dbReference>
<dbReference type="PANTHER" id="PTHR34109:SF1">
    <property type="entry name" value="VOC DOMAIN-CONTAINING PROTEIN"/>
    <property type="match status" value="1"/>
</dbReference>
<dbReference type="InterPro" id="IPR054575">
    <property type="entry name" value="At5g48480-like_C"/>
</dbReference>
<dbReference type="InterPro" id="IPR054576">
    <property type="entry name" value="At5g48480-like_N"/>
</dbReference>
<dbReference type="eggNOG" id="ENOG502RZJT">
    <property type="taxonomic scope" value="Eukaryota"/>
</dbReference>
<evidence type="ECO:0000313" key="2">
    <source>
        <dbReference type="EMBL" id="EEF35099.1"/>
    </source>
</evidence>
<evidence type="ECO:0000259" key="1">
    <source>
        <dbReference type="PROSITE" id="PS51819"/>
    </source>
</evidence>
<dbReference type="PANTHER" id="PTHR34109">
    <property type="entry name" value="BNAUNNG04460D PROTEIN-RELATED"/>
    <property type="match status" value="1"/>
</dbReference>
<evidence type="ECO:0000313" key="3">
    <source>
        <dbReference type="Proteomes" id="UP000008311"/>
    </source>
</evidence>
<feature type="domain" description="VOC" evidence="1">
    <location>
        <begin position="22"/>
        <end position="155"/>
    </location>
</feature>
<dbReference type="AlphaFoldDB" id="B9SMN6"/>
<dbReference type="Pfam" id="PF22650">
    <property type="entry name" value="At5g48480-like_C"/>
    <property type="match status" value="1"/>
</dbReference>